<keyword evidence="2" id="KW-0812">Transmembrane</keyword>
<dbReference type="EMBL" id="JAQONE010000005">
    <property type="protein sequence ID" value="MDC2829099.1"/>
    <property type="molecule type" value="Genomic_DNA"/>
</dbReference>
<keyword evidence="2" id="KW-1133">Transmembrane helix</keyword>
<comment type="caution">
    <text evidence="3">The sequence shown here is derived from an EMBL/GenBank/DDBJ whole genome shotgun (WGS) entry which is preliminary data.</text>
</comment>
<gene>
    <name evidence="3" type="ORF">PO250_01950</name>
</gene>
<reference evidence="3" key="1">
    <citation type="submission" date="2023-01" db="EMBL/GenBank/DDBJ databases">
        <title>Genome analysis of 13 Lactobacillus isolated from gut of wild boar.</title>
        <authorList>
            <person name="Papp P."/>
            <person name="Libisch B."/>
            <person name="Nagy T."/>
            <person name="Olasz F."/>
        </authorList>
    </citation>
    <scope>NUCLEOTIDE SEQUENCE</scope>
    <source>
        <strain evidence="3">F146</strain>
    </source>
</reference>
<accession>A0AAJ1HR31</accession>
<feature type="compositionally biased region" description="Basic residues" evidence="1">
    <location>
        <begin position="91"/>
        <end position="106"/>
    </location>
</feature>
<dbReference type="RefSeq" id="WP_272225758.1">
    <property type="nucleotide sequence ID" value="NZ_JAQONE010000005.1"/>
</dbReference>
<feature type="transmembrane region" description="Helical" evidence="2">
    <location>
        <begin position="44"/>
        <end position="62"/>
    </location>
</feature>
<evidence type="ECO:0000256" key="2">
    <source>
        <dbReference type="SAM" id="Phobius"/>
    </source>
</evidence>
<evidence type="ECO:0000256" key="1">
    <source>
        <dbReference type="SAM" id="MobiDB-lite"/>
    </source>
</evidence>
<dbReference type="Proteomes" id="UP001220670">
    <property type="component" value="Unassembled WGS sequence"/>
</dbReference>
<keyword evidence="2" id="KW-0472">Membrane</keyword>
<evidence type="ECO:0000313" key="4">
    <source>
        <dbReference type="Proteomes" id="UP001220670"/>
    </source>
</evidence>
<name>A0AAJ1HR31_LIMMU</name>
<dbReference type="AlphaFoldDB" id="A0AAJ1HR31"/>
<evidence type="ECO:0000313" key="3">
    <source>
        <dbReference type="EMBL" id="MDC2829099.1"/>
    </source>
</evidence>
<feature type="transmembrane region" description="Helical" evidence="2">
    <location>
        <begin position="20"/>
        <end position="38"/>
    </location>
</feature>
<feature type="region of interest" description="Disordered" evidence="1">
    <location>
        <begin position="81"/>
        <end position="106"/>
    </location>
</feature>
<organism evidence="3 4">
    <name type="scientific">Limosilactobacillus mucosae</name>
    <name type="common">Lactobacillus mucosae</name>
    <dbReference type="NCBI Taxonomy" id="97478"/>
    <lineage>
        <taxon>Bacteria</taxon>
        <taxon>Bacillati</taxon>
        <taxon>Bacillota</taxon>
        <taxon>Bacilli</taxon>
        <taxon>Lactobacillales</taxon>
        <taxon>Lactobacillaceae</taxon>
        <taxon>Limosilactobacillus</taxon>
    </lineage>
</organism>
<protein>
    <submittedName>
        <fullName evidence="3">Uncharacterized protein</fullName>
    </submittedName>
</protein>
<proteinExistence type="predicted"/>
<sequence>MRNDNVRRINTQNKRDNTGLIIGVTIVLGILLPLYMLFVVKDSVFLTVVMTLGVWITGIVIAKPSRISERVAEVGFWHAIFGTGSNSGRGSRQRNHQRNSQRNHHR</sequence>